<proteinExistence type="predicted"/>
<accession>A0A1I8AEJ3</accession>
<keyword evidence="3" id="KW-0460">Magnesium</keyword>
<dbReference type="SUPFAM" id="SSF56784">
    <property type="entry name" value="HAD-like"/>
    <property type="match status" value="1"/>
</dbReference>
<dbReference type="AlphaFoldDB" id="A0A1I8AEJ3"/>
<name>A0A1I8AEJ3_9BILA</name>
<dbReference type="InterPro" id="IPR023214">
    <property type="entry name" value="HAD_sf"/>
</dbReference>
<dbReference type="InterPro" id="IPR006355">
    <property type="entry name" value="LHPP/HDHD2"/>
</dbReference>
<dbReference type="InterPro" id="IPR036412">
    <property type="entry name" value="HAD-like_sf"/>
</dbReference>
<evidence type="ECO:0000313" key="5">
    <source>
        <dbReference type="Proteomes" id="UP000095287"/>
    </source>
</evidence>
<evidence type="ECO:0000256" key="4">
    <source>
        <dbReference type="ARBA" id="ARBA00039666"/>
    </source>
</evidence>
<evidence type="ECO:0000313" key="6">
    <source>
        <dbReference type="WBParaSite" id="L893_g513.t2"/>
    </source>
</evidence>
<organism evidence="5 6">
    <name type="scientific">Steinernema glaseri</name>
    <dbReference type="NCBI Taxonomy" id="37863"/>
    <lineage>
        <taxon>Eukaryota</taxon>
        <taxon>Metazoa</taxon>
        <taxon>Ecdysozoa</taxon>
        <taxon>Nematoda</taxon>
        <taxon>Chromadorea</taxon>
        <taxon>Rhabditida</taxon>
        <taxon>Tylenchina</taxon>
        <taxon>Panagrolaimomorpha</taxon>
        <taxon>Strongyloidoidea</taxon>
        <taxon>Steinernematidae</taxon>
        <taxon>Steinernema</taxon>
    </lineage>
</organism>
<dbReference type="GO" id="GO:0016791">
    <property type="term" value="F:phosphatase activity"/>
    <property type="evidence" value="ECO:0007669"/>
    <property type="project" value="InterPro"/>
</dbReference>
<dbReference type="GO" id="GO:0005737">
    <property type="term" value="C:cytoplasm"/>
    <property type="evidence" value="ECO:0007669"/>
    <property type="project" value="TreeGrafter"/>
</dbReference>
<comment type="cofactor">
    <cofactor evidence="1">
        <name>Mg(2+)</name>
        <dbReference type="ChEBI" id="CHEBI:18420"/>
    </cofactor>
</comment>
<sequence>MARRLAVLIDLSGTLHVEDQGIPGAIEALKKLRAVSQRRQAESNISDSESTTLTSLRDEHYEGWLLMGVSEIPVPQESINVLHNRLTRIGFEIEKNEIFTSLLAARRKIESDKLRPFLMLQDEAKEDFAGLDTTNPNAVVVGLAPSQFHFEKMNEAFRLLLGGATFIAVHKGRYYKRNDGLALGPGPFVRALEYATDKQAFVVGKPEKAFFHSAVESLNASDVLMIGDDVRDDVCGAIDAGFKGILVRTGKYRPNDELQIPEPDRHCVESFVEAVDLIERGKIFH</sequence>
<dbReference type="FunFam" id="3.40.50.1000:FF:000060">
    <property type="entry name" value="Haloacid dehalogenase-like hydrolase domain-containing protein 2"/>
    <property type="match status" value="1"/>
</dbReference>
<reference evidence="6" key="1">
    <citation type="submission" date="2016-11" db="UniProtKB">
        <authorList>
            <consortium name="WormBaseParasite"/>
        </authorList>
    </citation>
    <scope>IDENTIFICATION</scope>
</reference>
<dbReference type="Gene3D" id="3.40.50.1000">
    <property type="entry name" value="HAD superfamily/HAD-like"/>
    <property type="match status" value="2"/>
</dbReference>
<protein>
    <recommendedName>
        <fullName evidence="4">Haloacid dehalogenase-like hydrolase domain-containing protein 2</fullName>
    </recommendedName>
</protein>
<dbReference type="PANTHER" id="PTHR19288">
    <property type="entry name" value="4-NITROPHENYLPHOSPHATASE-RELATED"/>
    <property type="match status" value="1"/>
</dbReference>
<dbReference type="PANTHER" id="PTHR19288:SF46">
    <property type="entry name" value="HALOACID DEHALOGENASE-LIKE HYDROLASE DOMAIN-CONTAINING PROTEIN 2"/>
    <property type="match status" value="1"/>
</dbReference>
<keyword evidence="5" id="KW-1185">Reference proteome</keyword>
<evidence type="ECO:0000256" key="3">
    <source>
        <dbReference type="ARBA" id="ARBA00022842"/>
    </source>
</evidence>
<dbReference type="Pfam" id="PF13242">
    <property type="entry name" value="Hydrolase_like"/>
    <property type="match status" value="1"/>
</dbReference>
<keyword evidence="2" id="KW-0479">Metal-binding</keyword>
<evidence type="ECO:0000256" key="1">
    <source>
        <dbReference type="ARBA" id="ARBA00001946"/>
    </source>
</evidence>
<dbReference type="WBParaSite" id="L893_g513.t2">
    <property type="protein sequence ID" value="L893_g513.t2"/>
    <property type="gene ID" value="L893_g513"/>
</dbReference>
<dbReference type="NCBIfam" id="TIGR01458">
    <property type="entry name" value="HAD-SF-IIA-hyp3"/>
    <property type="match status" value="1"/>
</dbReference>
<dbReference type="GO" id="GO:0046872">
    <property type="term" value="F:metal ion binding"/>
    <property type="evidence" value="ECO:0007669"/>
    <property type="project" value="UniProtKB-KW"/>
</dbReference>
<dbReference type="Proteomes" id="UP000095287">
    <property type="component" value="Unplaced"/>
</dbReference>
<evidence type="ECO:0000256" key="2">
    <source>
        <dbReference type="ARBA" id="ARBA00022723"/>
    </source>
</evidence>